<evidence type="ECO:0000313" key="2">
    <source>
        <dbReference type="EMBL" id="CCC51489.1"/>
    </source>
</evidence>
<feature type="transmembrane region" description="Helical" evidence="1">
    <location>
        <begin position="83"/>
        <end position="106"/>
    </location>
</feature>
<reference evidence="2" key="1">
    <citation type="journal article" date="2012" name="Proc. Natl. Acad. Sci. U.S.A.">
        <title>Antigenic diversity is generated by distinct evolutionary mechanisms in African trypanosome species.</title>
        <authorList>
            <person name="Jackson A.P."/>
            <person name="Berry A."/>
            <person name="Aslett M."/>
            <person name="Allison H.C."/>
            <person name="Burton P."/>
            <person name="Vavrova-Anderson J."/>
            <person name="Brown R."/>
            <person name="Browne H."/>
            <person name="Corton N."/>
            <person name="Hauser H."/>
            <person name="Gamble J."/>
            <person name="Gilderthorp R."/>
            <person name="Marcello L."/>
            <person name="McQuillan J."/>
            <person name="Otto T.D."/>
            <person name="Quail M.A."/>
            <person name="Sanders M.J."/>
            <person name="van Tonder A."/>
            <person name="Ginger M.L."/>
            <person name="Field M.C."/>
            <person name="Barry J.D."/>
            <person name="Hertz-Fowler C."/>
            <person name="Berriman M."/>
        </authorList>
    </citation>
    <scope>NUCLEOTIDE SEQUENCE</scope>
    <source>
        <strain evidence="2">Y486</strain>
    </source>
</reference>
<accession>G0U6I5</accession>
<organism evidence="2">
    <name type="scientific">Trypanosoma vivax (strain Y486)</name>
    <dbReference type="NCBI Taxonomy" id="1055687"/>
    <lineage>
        <taxon>Eukaryota</taxon>
        <taxon>Discoba</taxon>
        <taxon>Euglenozoa</taxon>
        <taxon>Kinetoplastea</taxon>
        <taxon>Metakinetoplastina</taxon>
        <taxon>Trypanosomatida</taxon>
        <taxon>Trypanosomatidae</taxon>
        <taxon>Trypanosoma</taxon>
        <taxon>Duttonella</taxon>
    </lineage>
</organism>
<evidence type="ECO:0000256" key="1">
    <source>
        <dbReference type="SAM" id="Phobius"/>
    </source>
</evidence>
<name>G0U6I5_TRYVY</name>
<protein>
    <submittedName>
        <fullName evidence="2">Uncharacterized protein</fullName>
    </submittedName>
</protein>
<keyword evidence="1" id="KW-0812">Transmembrane</keyword>
<keyword evidence="1" id="KW-0472">Membrane</keyword>
<dbReference type="AlphaFoldDB" id="G0U6I5"/>
<sequence>MPSYLHSTHESLLTSLFILHAAGRDGSLNGLSMPTVSFQLFVYLFFTNFQHGALPLVSQQEGSHLRILGGDSRLFPCQWKQRYFAVILVLLGDFSFSLVTFSPTYMHIRTYIYVHMHVNHLVAMTALHHCSREAQ</sequence>
<dbReference type="EMBL" id="HE573026">
    <property type="protein sequence ID" value="CCC51489.1"/>
    <property type="molecule type" value="Genomic_DNA"/>
</dbReference>
<gene>
    <name evidence="2" type="ORF">TVY486_1005400</name>
</gene>
<dbReference type="VEuPathDB" id="TriTrypDB:TvY486_1005400"/>
<proteinExistence type="predicted"/>
<keyword evidence="1" id="KW-1133">Transmembrane helix</keyword>